<dbReference type="Proteomes" id="UP000609849">
    <property type="component" value="Unassembled WGS sequence"/>
</dbReference>
<organism evidence="3 4">
    <name type="scientific">Romboutsia faecis</name>
    <dbReference type="NCBI Taxonomy" id="2764597"/>
    <lineage>
        <taxon>Bacteria</taxon>
        <taxon>Bacillati</taxon>
        <taxon>Bacillota</taxon>
        <taxon>Clostridia</taxon>
        <taxon>Peptostreptococcales</taxon>
        <taxon>Peptostreptococcaceae</taxon>
        <taxon>Romboutsia</taxon>
    </lineage>
</organism>
<dbReference type="SUPFAM" id="SSF55874">
    <property type="entry name" value="ATPase domain of HSP90 chaperone/DNA topoisomerase II/histidine kinase"/>
    <property type="match status" value="1"/>
</dbReference>
<feature type="domain" description="Sensor histidine kinase NatK-like C-terminal" evidence="2">
    <location>
        <begin position="496"/>
        <end position="592"/>
    </location>
</feature>
<dbReference type="PANTHER" id="PTHR40448:SF1">
    <property type="entry name" value="TWO-COMPONENT SENSOR HISTIDINE KINASE"/>
    <property type="match status" value="1"/>
</dbReference>
<dbReference type="InterPro" id="IPR036890">
    <property type="entry name" value="HATPase_C_sf"/>
</dbReference>
<dbReference type="InterPro" id="IPR032834">
    <property type="entry name" value="NatK-like_C"/>
</dbReference>
<feature type="transmembrane region" description="Helical" evidence="1">
    <location>
        <begin position="209"/>
        <end position="232"/>
    </location>
</feature>
<dbReference type="CDD" id="cd16935">
    <property type="entry name" value="HATPase_AgrC-ComD-like"/>
    <property type="match status" value="1"/>
</dbReference>
<keyword evidence="1" id="KW-0472">Membrane</keyword>
<evidence type="ECO:0000256" key="1">
    <source>
        <dbReference type="SAM" id="Phobius"/>
    </source>
</evidence>
<protein>
    <submittedName>
        <fullName evidence="3">GHKL domain-containing protein</fullName>
    </submittedName>
</protein>
<evidence type="ECO:0000313" key="3">
    <source>
        <dbReference type="EMBL" id="MBC5997136.1"/>
    </source>
</evidence>
<accession>A0ABR7JQE8</accession>
<comment type="caution">
    <text evidence="3">The sequence shown here is derived from an EMBL/GenBank/DDBJ whole genome shotgun (WGS) entry which is preliminary data.</text>
</comment>
<feature type="transmembrane region" description="Helical" evidence="1">
    <location>
        <begin position="300"/>
        <end position="318"/>
    </location>
</feature>
<feature type="transmembrane region" description="Helical" evidence="1">
    <location>
        <begin position="330"/>
        <end position="348"/>
    </location>
</feature>
<keyword evidence="1" id="KW-0812">Transmembrane</keyword>
<sequence>MVNTSKSYKIIYVVLFILLGIFVYQSSSFKEDIYDFSETYNFSNAWKMSIEGSNIQEIINLPYSTFKNKKENIISIENTLPKKDIRSPHIRVGSSQQSFKIYIDDKLIYSFDSMRSVNHGKTGGAIWKIVEIPKDSLGKTIRIDFKSSYLRTSGYLSKIKLGTKDQLVAELFSETIVDQIVSISLLILAIFVMYIDIKVKSGGIKSNHVYLMLIILCISIWISAESQFYVFIYNNYILNYYIQFIVLFSFPIFLYKYLLLEYDLKPRNLILTLYKLHIYLITLLMIGQLLGGITFYEGQWLFLVIFFTTFLISIISIAYQSKYNLRLRKLLEILIIIFICLTLDYFFYNIKGNLVKVSFINIGTIIIEILITIEMYKVFSKLNEEKNRGRYLEWQLNYQLRHYSFIEEKNMMLKRYRHDMTNHWMLVNRLIKSDKFDLAEEYSGKMAEKLIGEENLILDTGNPILDAILTEKIQKSKSLNIDFLNEIIISKGIKIDPIDCCIIFVNILDNAIEACAKLDNKRYIKINLSSKENMLICKIKNSINPKNLINKDYKTTKQDKDKHGFGIANVKKSIEKYNGYIDINHNLDYFEIMFVLYDV</sequence>
<dbReference type="RefSeq" id="WP_153924487.1">
    <property type="nucleotide sequence ID" value="NZ_JACRWE010000004.1"/>
</dbReference>
<evidence type="ECO:0000259" key="2">
    <source>
        <dbReference type="Pfam" id="PF14501"/>
    </source>
</evidence>
<reference evidence="3 4" key="1">
    <citation type="submission" date="2020-08" db="EMBL/GenBank/DDBJ databases">
        <authorList>
            <person name="Liu C."/>
            <person name="Sun Q."/>
        </authorList>
    </citation>
    <scope>NUCLEOTIDE SEQUENCE [LARGE SCALE GENOMIC DNA]</scope>
    <source>
        <strain evidence="3 4">NSJ-18</strain>
    </source>
</reference>
<keyword evidence="4" id="KW-1185">Reference proteome</keyword>
<feature type="transmembrane region" description="Helical" evidence="1">
    <location>
        <begin position="354"/>
        <end position="373"/>
    </location>
</feature>
<dbReference type="Pfam" id="PF14501">
    <property type="entry name" value="HATPase_c_5"/>
    <property type="match status" value="1"/>
</dbReference>
<dbReference type="Gene3D" id="3.30.565.10">
    <property type="entry name" value="Histidine kinase-like ATPase, C-terminal domain"/>
    <property type="match status" value="1"/>
</dbReference>
<gene>
    <name evidence="3" type="ORF">H8923_10215</name>
</gene>
<feature type="transmembrane region" description="Helical" evidence="1">
    <location>
        <begin position="276"/>
        <end position="294"/>
    </location>
</feature>
<evidence type="ECO:0000313" key="4">
    <source>
        <dbReference type="Proteomes" id="UP000609849"/>
    </source>
</evidence>
<dbReference type="EMBL" id="JACRWE010000004">
    <property type="protein sequence ID" value="MBC5997136.1"/>
    <property type="molecule type" value="Genomic_DNA"/>
</dbReference>
<feature type="transmembrane region" description="Helical" evidence="1">
    <location>
        <begin position="7"/>
        <end position="24"/>
    </location>
</feature>
<feature type="transmembrane region" description="Helical" evidence="1">
    <location>
        <begin position="180"/>
        <end position="197"/>
    </location>
</feature>
<keyword evidence="1" id="KW-1133">Transmembrane helix</keyword>
<name>A0ABR7JQE8_9FIRM</name>
<proteinExistence type="predicted"/>
<feature type="transmembrane region" description="Helical" evidence="1">
    <location>
        <begin position="238"/>
        <end position="255"/>
    </location>
</feature>
<dbReference type="PANTHER" id="PTHR40448">
    <property type="entry name" value="TWO-COMPONENT SENSOR HISTIDINE KINASE"/>
    <property type="match status" value="1"/>
</dbReference>